<dbReference type="EMBL" id="AUSV01000086">
    <property type="protein sequence ID" value="ESP92098.1"/>
    <property type="molecule type" value="Genomic_DNA"/>
</dbReference>
<dbReference type="PATRIC" id="fig|1353533.3.peg.3526"/>
<protein>
    <submittedName>
        <fullName evidence="1">Uncharacterized protein</fullName>
    </submittedName>
</protein>
<dbReference type="AlphaFoldDB" id="V4HQN5"/>
<sequence>MINKGHLLVIHNALVEQNGLLHFDGTPFSGVAIFTEKGKVVKRHFVEKGVIGDVYLSPFSKQAIINQHLITDELVAEHIEPLMVEEDVFTGTLYSPHHNGWVESENVYREGILREGISYHMNTPLYHEVAIDTDNTSQTYEFCENGHTVYWDVAPFDHELEQETGRITCQSDDDESLTVTLSRSFLDIVAFQEQVVFPSIQYLSLDNGIKFFDINIDTLYLTQIPEQCMEFVHDLFANQHIKYVHIDGFCDAWLEPLKVAYTRGLKKLDVRFDCNMDSAELLAFRDTYLPDLEVIQ</sequence>
<organism evidence="1 2">
    <name type="scientific">Pseudoalteromonas luteoviolacea (strain 2ta16)</name>
    <dbReference type="NCBI Taxonomy" id="1353533"/>
    <lineage>
        <taxon>Bacteria</taxon>
        <taxon>Pseudomonadati</taxon>
        <taxon>Pseudomonadota</taxon>
        <taxon>Gammaproteobacteria</taxon>
        <taxon>Alteromonadales</taxon>
        <taxon>Pseudoalteromonadaceae</taxon>
        <taxon>Pseudoalteromonas</taxon>
    </lineage>
</organism>
<accession>V4HQN5</accession>
<name>V4HQN5_PSEL2</name>
<comment type="caution">
    <text evidence="1">The sequence shown here is derived from an EMBL/GenBank/DDBJ whole genome shotgun (WGS) entry which is preliminary data.</text>
</comment>
<evidence type="ECO:0000313" key="1">
    <source>
        <dbReference type="EMBL" id="ESP92098.1"/>
    </source>
</evidence>
<dbReference type="GeneID" id="29918244"/>
<dbReference type="Proteomes" id="UP000017820">
    <property type="component" value="Unassembled WGS sequence"/>
</dbReference>
<gene>
    <name evidence="1" type="ORF">PL2TA16_04934</name>
</gene>
<evidence type="ECO:0000313" key="2">
    <source>
        <dbReference type="Proteomes" id="UP000017820"/>
    </source>
</evidence>
<reference evidence="1 2" key="1">
    <citation type="submission" date="2013-07" db="EMBL/GenBank/DDBJ databases">
        <title>Draft genome sequence of Pseudoalteromonas luteoviolacea 2ta16.</title>
        <authorList>
            <person name="Allen E.E."/>
            <person name="Azam F."/>
            <person name="Podell S."/>
        </authorList>
    </citation>
    <scope>NUCLEOTIDE SEQUENCE [LARGE SCALE GENOMIC DNA]</scope>
    <source>
        <strain evidence="1 2">2ta16</strain>
    </source>
</reference>
<dbReference type="RefSeq" id="WP_023400395.1">
    <property type="nucleotide sequence ID" value="NZ_AUSV01000086.1"/>
</dbReference>
<proteinExistence type="predicted"/>